<keyword evidence="2" id="KW-1185">Reference proteome</keyword>
<sequence length="287" mass="32737">MIVDIEKTDNETDTGTDTDNGGPATKTGFLKLYDRRFARSMRSQEGVGKWRPAIENIYVESIRTGSIQQFAHDLRHVEGFRATLDERDDLDVLDTAQREAYANDTMVRDYTTEVSIYNALHDQQGKLVPRLLAAVDLDLTPPGAENDELFHIKGILLEHIEGFPMSRFTDKMPPSTWQNIVDQAIAAVHVLGDHYIMDSDRRPENFIVRPDKNGEFRITEGEADEVGMVWQKELAIDHGFHLNYEQSDRYLDVGLEYARALAQADIDRYEREKAEATKAKTTDQEES</sequence>
<reference evidence="1 2" key="1">
    <citation type="journal article" date="2021" name="Nat. Commun.">
        <title>Genetic determinants of endophytism in the Arabidopsis root mycobiome.</title>
        <authorList>
            <person name="Mesny F."/>
            <person name="Miyauchi S."/>
            <person name="Thiergart T."/>
            <person name="Pickel B."/>
            <person name="Atanasova L."/>
            <person name="Karlsson M."/>
            <person name="Huettel B."/>
            <person name="Barry K.W."/>
            <person name="Haridas S."/>
            <person name="Chen C."/>
            <person name="Bauer D."/>
            <person name="Andreopoulos W."/>
            <person name="Pangilinan J."/>
            <person name="LaButti K."/>
            <person name="Riley R."/>
            <person name="Lipzen A."/>
            <person name="Clum A."/>
            <person name="Drula E."/>
            <person name="Henrissat B."/>
            <person name="Kohler A."/>
            <person name="Grigoriev I.V."/>
            <person name="Martin F.M."/>
            <person name="Hacquard S."/>
        </authorList>
    </citation>
    <scope>NUCLEOTIDE SEQUENCE [LARGE SCALE GENOMIC DNA]</scope>
    <source>
        <strain evidence="1 2">MPI-SDFR-AT-0079</strain>
    </source>
</reference>
<evidence type="ECO:0000313" key="1">
    <source>
        <dbReference type="EMBL" id="KAH6622611.1"/>
    </source>
</evidence>
<protein>
    <submittedName>
        <fullName evidence="1">Uncharacterized protein</fullName>
    </submittedName>
</protein>
<gene>
    <name evidence="1" type="ORF">F5144DRAFT_497990</name>
</gene>
<evidence type="ECO:0000313" key="2">
    <source>
        <dbReference type="Proteomes" id="UP000724584"/>
    </source>
</evidence>
<comment type="caution">
    <text evidence="1">The sequence shown here is derived from an EMBL/GenBank/DDBJ whole genome shotgun (WGS) entry which is preliminary data.</text>
</comment>
<dbReference type="EMBL" id="JAGIZQ010000006">
    <property type="protein sequence ID" value="KAH6622611.1"/>
    <property type="molecule type" value="Genomic_DNA"/>
</dbReference>
<proteinExistence type="predicted"/>
<organism evidence="1 2">
    <name type="scientific">Chaetomium tenue</name>
    <dbReference type="NCBI Taxonomy" id="1854479"/>
    <lineage>
        <taxon>Eukaryota</taxon>
        <taxon>Fungi</taxon>
        <taxon>Dikarya</taxon>
        <taxon>Ascomycota</taxon>
        <taxon>Pezizomycotina</taxon>
        <taxon>Sordariomycetes</taxon>
        <taxon>Sordariomycetidae</taxon>
        <taxon>Sordariales</taxon>
        <taxon>Chaetomiaceae</taxon>
        <taxon>Chaetomium</taxon>
    </lineage>
</organism>
<name>A0ACB7P1U2_9PEZI</name>
<accession>A0ACB7P1U2</accession>
<dbReference type="Proteomes" id="UP000724584">
    <property type="component" value="Unassembled WGS sequence"/>
</dbReference>